<dbReference type="EMBL" id="JANFXK010000035">
    <property type="protein sequence ID" value="MCQ4638543.1"/>
    <property type="molecule type" value="Genomic_DNA"/>
</dbReference>
<comment type="pathway">
    <text evidence="2">Cofactor biosynthesis; NAD(+) biosynthesis; deamido-NAD(+) from nicotinate D-ribonucleotide: step 1/1.</text>
</comment>
<protein>
    <recommendedName>
        <fullName evidence="3">nicotinate-nucleotide adenylyltransferase</fullName>
        <ecNumber evidence="3">2.7.7.18</ecNumber>
    </recommendedName>
</protein>
<evidence type="ECO:0000256" key="10">
    <source>
        <dbReference type="ARBA" id="ARBA00048721"/>
    </source>
</evidence>
<evidence type="ECO:0000256" key="3">
    <source>
        <dbReference type="ARBA" id="ARBA00012389"/>
    </source>
</evidence>
<dbReference type="Gene3D" id="1.25.10.10">
    <property type="entry name" value="Leucine-rich Repeat Variant"/>
    <property type="match status" value="1"/>
</dbReference>
<dbReference type="Pfam" id="PF01467">
    <property type="entry name" value="CTP_transf_like"/>
    <property type="match status" value="1"/>
</dbReference>
<feature type="domain" description="Cytidyltransferase-like" evidence="11">
    <location>
        <begin position="920"/>
        <end position="1086"/>
    </location>
</feature>
<evidence type="ECO:0000256" key="7">
    <source>
        <dbReference type="ARBA" id="ARBA00022741"/>
    </source>
</evidence>
<evidence type="ECO:0000259" key="11">
    <source>
        <dbReference type="Pfam" id="PF01467"/>
    </source>
</evidence>
<dbReference type="InterPro" id="IPR004821">
    <property type="entry name" value="Cyt_trans-like"/>
</dbReference>
<keyword evidence="9" id="KW-0520">NAD</keyword>
<dbReference type="PANTHER" id="PTHR39321:SF3">
    <property type="entry name" value="PHOSPHOPANTETHEINE ADENYLYLTRANSFERASE"/>
    <property type="match status" value="1"/>
</dbReference>
<gene>
    <name evidence="12" type="ORF">NE619_17585</name>
</gene>
<dbReference type="Gene3D" id="1.10.3210.10">
    <property type="entry name" value="Hypothetical protein af1432"/>
    <property type="match status" value="1"/>
</dbReference>
<dbReference type="Gene3D" id="3.40.50.620">
    <property type="entry name" value="HUPs"/>
    <property type="match status" value="1"/>
</dbReference>
<keyword evidence="7" id="KW-0547">Nucleotide-binding</keyword>
<keyword evidence="6" id="KW-0548">Nucleotidyltransferase</keyword>
<comment type="function">
    <text evidence="1">Catalyzes the reversible adenylation of nicotinate mononucleotide (NaMN) to nicotinic acid adenine dinucleotide (NaAD).</text>
</comment>
<dbReference type="SUPFAM" id="SSF52374">
    <property type="entry name" value="Nucleotidylyl transferase"/>
    <property type="match status" value="1"/>
</dbReference>
<dbReference type="InterPro" id="IPR005248">
    <property type="entry name" value="NadD/NMNAT"/>
</dbReference>
<dbReference type="InterPro" id="IPR011989">
    <property type="entry name" value="ARM-like"/>
</dbReference>
<evidence type="ECO:0000256" key="2">
    <source>
        <dbReference type="ARBA" id="ARBA00005019"/>
    </source>
</evidence>
<evidence type="ECO:0000256" key="9">
    <source>
        <dbReference type="ARBA" id="ARBA00023027"/>
    </source>
</evidence>
<organism evidence="12 13">
    <name type="scientific">Anaerovorax odorimutans</name>
    <dbReference type="NCBI Taxonomy" id="109327"/>
    <lineage>
        <taxon>Bacteria</taxon>
        <taxon>Bacillati</taxon>
        <taxon>Bacillota</taxon>
        <taxon>Clostridia</taxon>
        <taxon>Peptostreptococcales</taxon>
        <taxon>Anaerovoracaceae</taxon>
        <taxon>Anaerovorax</taxon>
    </lineage>
</organism>
<evidence type="ECO:0000313" key="13">
    <source>
        <dbReference type="Proteomes" id="UP001524502"/>
    </source>
</evidence>
<name>A0ABT1RTM8_9FIRM</name>
<evidence type="ECO:0000256" key="1">
    <source>
        <dbReference type="ARBA" id="ARBA00002324"/>
    </source>
</evidence>
<accession>A0ABT1RTM8</accession>
<keyword evidence="5" id="KW-0808">Transferase</keyword>
<evidence type="ECO:0000256" key="4">
    <source>
        <dbReference type="ARBA" id="ARBA00022642"/>
    </source>
</evidence>
<sequence length="1623" mass="186569">MANKTALQLYKKLEKNLTEKRFLKRLKISKKAMNDLLVQNDWKKRASQIQEDENISCGGVLEQAAETMAELSPRPGEGWLLYIYEDTIAELFPDNYSQNRKKEAYSAGKLFYLEVLKTVFSYRRDKYGFSPLMNMELLEPEEVEDCPARAEYLNFLGYCRTHYLLEFMRIAKEITPYNTVGHICGVHYVALHVAKQLVKVGAPVDLALVSGAAAGHDIGKYGCKGAEAKRIPYLHYYYTDEFLKRNGMPLIAHIASNHSTWDLELENLSVESLILIYADFRVKSSRAEDGTEVVHFYSLRDAFDVILGKLDNVDEAKTERYRRVYAKLKDFEEYMISRGVSTDLNCAQLSVPEHKDSALLSPAEVIDQLKYLAIEHNISLMNKFNNEAAFGNLIEAARSEKQWKNLRAYIDILDEYSTYMTQKQKMMTLHFLYDLLAHREGDIRRQAAFLMGELIANYDEEYRKELPEGVKRSRSETDSLRVFRSYLGKIIFPDHKVTDQHKRWIGYTLKIVLRSALDSCGTEERRAYLAVFLEFFQNVYIDDSAVFVLLDSMLNIPLDMCGKEEKEELLKFVHQASFRKSQEIKIASLRCTKYITETEKDRRTREQAEAIMENMGSGREPLSTAYLKYRIKENLHIADDKMGAYEELLHMSEDAASDIFLENLKVDTPWVIKEVNIEFLLDEVKKGKVSEVLHVATHLSNLIKVSERVTVRHIAGQGLQEVIRLLPLDQRNELVIELTKGLEIGEYQFSKYIPQYLGALALYLHPNELDELLGDFRKLLENTNEKVASVTLDTVGEIIKRFPEYRNRFQQSEEEYNRRKQVLLGMLLRGLANYNEVVSQEAFMVIGQHIFGSPMLDLERKHNIFQRISKKMLTLVIDQKENELTFFTNAAALNHIYRFISEYILKYGSFSPEEREKVAFFPGTFDPFSLSHKGIVTSIRDLGFEVYLALDEFSWSKKTQPRMIRRKIITMSVADEGNVYIFPDDVPINIANPRDLEKLRMMMPDKEIYIVVGSDVVINASSYKLPPSENSIHTFNHVVFRRESAEEGEEKRDDLTEAYRSISGKVVELTLPVHLEDISSTRIRENIDYNRDISNLIDPVAQNYIYDNSLYLREPQYKNILQTKMIRFEPMKHRGSGILSDLESEIKARGHNFHMLKDYLNRGEVRTVAIRDGGKNDRVRALAAVKEITTARLYEEFKSAEIAAYLREKATGRIMVIGGIYFSRDTAIRDIVQMILTETLSQALREDVTYAVYHPVVGEDKNDTIGAVLKRQGFQEIVIGGWETGIYEVDMKSPLSVFQNMDTVLKDPFDKDERILEVMEQAHIDLQLALTRLYPGNLVLSFNSGVMHHKIINMITADNGVPSEPTKVRNLGPYMCVPFGKILRGMAVPNTVTKTIHTEKRFDPDLKDFSIEEYPYYSPIDSQVKTIKSFDRPVILVDDLLHKGYRMKELDPVLKENRVEVSKLVVGLLSGRGKDLMTIQGRKVDSAYFIPNLKSWFVESSLYPFIGGDGVKRDYETDSSLQASINLILPYGAPTFLSDASREAVYQFSMVCLENARKIFLALEEAYQNVFERKLTLQRLSEAVISPRVPDLGSCMNYDMNLAPSGYLLNGIEKLIRLESVIL</sequence>
<reference evidence="12 13" key="1">
    <citation type="submission" date="2022-06" db="EMBL/GenBank/DDBJ databases">
        <title>Isolation of gut microbiota from human fecal samples.</title>
        <authorList>
            <person name="Pamer E.G."/>
            <person name="Barat B."/>
            <person name="Waligurski E."/>
            <person name="Medina S."/>
            <person name="Paddock L."/>
            <person name="Mostad J."/>
        </authorList>
    </citation>
    <scope>NUCLEOTIDE SEQUENCE [LARGE SCALE GENOMIC DNA]</scope>
    <source>
        <strain evidence="12 13">SL.3.17</strain>
    </source>
</reference>
<keyword evidence="8" id="KW-0067">ATP-binding</keyword>
<dbReference type="RefSeq" id="WP_256133747.1">
    <property type="nucleotide sequence ID" value="NZ_JANFXK010000035.1"/>
</dbReference>
<dbReference type="InterPro" id="IPR014729">
    <property type="entry name" value="Rossmann-like_a/b/a_fold"/>
</dbReference>
<keyword evidence="13" id="KW-1185">Reference proteome</keyword>
<dbReference type="Proteomes" id="UP001524502">
    <property type="component" value="Unassembled WGS sequence"/>
</dbReference>
<proteinExistence type="predicted"/>
<evidence type="ECO:0000256" key="6">
    <source>
        <dbReference type="ARBA" id="ARBA00022695"/>
    </source>
</evidence>
<comment type="catalytic activity">
    <reaction evidence="10">
        <text>nicotinate beta-D-ribonucleotide + ATP + H(+) = deamido-NAD(+) + diphosphate</text>
        <dbReference type="Rhea" id="RHEA:22860"/>
        <dbReference type="ChEBI" id="CHEBI:15378"/>
        <dbReference type="ChEBI" id="CHEBI:30616"/>
        <dbReference type="ChEBI" id="CHEBI:33019"/>
        <dbReference type="ChEBI" id="CHEBI:57502"/>
        <dbReference type="ChEBI" id="CHEBI:58437"/>
        <dbReference type="EC" id="2.7.7.18"/>
    </reaction>
</comment>
<dbReference type="PANTHER" id="PTHR39321">
    <property type="entry name" value="NICOTINATE-NUCLEOTIDE ADENYLYLTRANSFERASE-RELATED"/>
    <property type="match status" value="1"/>
</dbReference>
<dbReference type="InterPro" id="IPR016024">
    <property type="entry name" value="ARM-type_fold"/>
</dbReference>
<evidence type="ECO:0000313" key="12">
    <source>
        <dbReference type="EMBL" id="MCQ4638543.1"/>
    </source>
</evidence>
<evidence type="ECO:0000256" key="5">
    <source>
        <dbReference type="ARBA" id="ARBA00022679"/>
    </source>
</evidence>
<dbReference type="SUPFAM" id="SSF48371">
    <property type="entry name" value="ARM repeat"/>
    <property type="match status" value="1"/>
</dbReference>
<dbReference type="EC" id="2.7.7.18" evidence="3"/>
<dbReference type="SUPFAM" id="SSF109604">
    <property type="entry name" value="HD-domain/PDEase-like"/>
    <property type="match status" value="1"/>
</dbReference>
<comment type="caution">
    <text evidence="12">The sequence shown here is derived from an EMBL/GenBank/DDBJ whole genome shotgun (WGS) entry which is preliminary data.</text>
</comment>
<keyword evidence="4" id="KW-0662">Pyridine nucleotide biosynthesis</keyword>
<evidence type="ECO:0000256" key="8">
    <source>
        <dbReference type="ARBA" id="ARBA00022840"/>
    </source>
</evidence>